<dbReference type="KEGG" id="pstu:UIB01_00190"/>
<dbReference type="GO" id="GO:0008973">
    <property type="term" value="F:phosphopentomutase activity"/>
    <property type="evidence" value="ECO:0007669"/>
    <property type="project" value="TreeGrafter"/>
</dbReference>
<dbReference type="AlphaFoldDB" id="A0A023WMM6"/>
<evidence type="ECO:0000256" key="5">
    <source>
        <dbReference type="ARBA" id="ARBA00022842"/>
    </source>
</evidence>
<dbReference type="GO" id="GO:0000287">
    <property type="term" value="F:magnesium ion binding"/>
    <property type="evidence" value="ECO:0007669"/>
    <property type="project" value="InterPro"/>
</dbReference>
<evidence type="ECO:0000256" key="1">
    <source>
        <dbReference type="ARBA" id="ARBA00001946"/>
    </source>
</evidence>
<evidence type="ECO:0000256" key="6">
    <source>
        <dbReference type="ARBA" id="ARBA00023235"/>
    </source>
</evidence>
<feature type="domain" description="Alpha-D-phosphohexomutase alpha/beta/alpha" evidence="12">
    <location>
        <begin position="329"/>
        <end position="449"/>
    </location>
</feature>
<dbReference type="Pfam" id="PF00408">
    <property type="entry name" value="PGM_PMM_IV"/>
    <property type="match status" value="1"/>
</dbReference>
<dbReference type="SUPFAM" id="SSF53738">
    <property type="entry name" value="Phosphoglucomutase, first 3 domains"/>
    <property type="match status" value="3"/>
</dbReference>
<dbReference type="PANTHER" id="PTHR45745">
    <property type="entry name" value="PHOSPHOMANNOMUTASE 45A"/>
    <property type="match status" value="1"/>
</dbReference>
<evidence type="ECO:0000259" key="10">
    <source>
        <dbReference type="Pfam" id="PF02878"/>
    </source>
</evidence>
<evidence type="ECO:0000259" key="12">
    <source>
        <dbReference type="Pfam" id="PF02880"/>
    </source>
</evidence>
<evidence type="ECO:0000256" key="3">
    <source>
        <dbReference type="ARBA" id="ARBA00022553"/>
    </source>
</evidence>
<dbReference type="InterPro" id="IPR016055">
    <property type="entry name" value="A-D-PHexomutase_a/b/a-I/II/III"/>
</dbReference>
<accession>A0A023WMM6</accession>
<reference evidence="13 14" key="1">
    <citation type="submission" date="2014-03" db="EMBL/GenBank/DDBJ databases">
        <title>Complete genome sequence of Pseudomonas stutzeri 19SMN4.</title>
        <authorList>
            <person name="Brunet-Galmes I."/>
            <person name="Nogales B."/>
            <person name="Busquets A."/>
            <person name="Pena A."/>
            <person name="Gomila M."/>
            <person name="Garcia-Valdes E."/>
            <person name="Lalucat J."/>
            <person name="Bennasar A."/>
            <person name="Bosch R."/>
        </authorList>
    </citation>
    <scope>NUCLEOTIDE SEQUENCE [LARGE SCALE GENOMIC DNA]</scope>
    <source>
        <strain evidence="13 14">19SMN4</strain>
    </source>
</reference>
<dbReference type="PRINTS" id="PR00509">
    <property type="entry name" value="PGMPMM"/>
</dbReference>
<dbReference type="InterPro" id="IPR005846">
    <property type="entry name" value="A-D-PHexomutase_a/b/a-III"/>
</dbReference>
<comment type="cofactor">
    <cofactor evidence="1">
        <name>Mg(2+)</name>
        <dbReference type="ChEBI" id="CHEBI:18420"/>
    </cofactor>
</comment>
<dbReference type="Pfam" id="PF02880">
    <property type="entry name" value="PGM_PMM_III"/>
    <property type="match status" value="1"/>
</dbReference>
<keyword evidence="3" id="KW-0597">Phosphoprotein</keyword>
<sequence length="554" mass="59248">MSIAANAGRLPDPHTLTHLPRLVARYYSDRPDPSDPAQQVAFGTSGHRGSSLKGSFNEWHILATTQAICDYRRQEGIDGPLFMGMDTHALSEPAFISALEVLAANGIETRIDAGCPETSGEPGYTPTPAISNAILSYNRGRSSGLADGIVITPSHNPPGDGGFKYNPTNGGPADTGVTKWIQERANALLVAGLDGVKRMDYRQALKASTTQRFDFIDAYVGGLEQVIDLDAIRGSGLKFAVDPLGGAGVHYWPRIAERFGLPLEVLSTVVDPTFRFMRLDWDGKIRMDCSSPHAMAGLIENKDRFDVAFACDTDHDRHGIVTRSGGLMNPNHYLAVAIEYLFTHRPGWSAEAGIGKTLVSSSMIDRVAAGIERRLVEVPVGFKWFVDGLMDGSLGFGGEESAGASFLDKQGGAWSTDKDGLILGLLAAEITAVTGKDPSERYKALTDRFGAPVYQRIDAAATREQKARLGKLSASQVSAKELAGQPITRILTEAPGNGAAIGGLKVETANGWFAARPSGTEDVYKIYAESFEGEAHLARIQAEAKALVDSVLAG</sequence>
<dbReference type="Pfam" id="PF02879">
    <property type="entry name" value="PGM_PMM_II"/>
    <property type="match status" value="1"/>
</dbReference>
<name>A0A023WMM6_STUST</name>
<evidence type="ECO:0000256" key="7">
    <source>
        <dbReference type="NCBIfam" id="TIGR01132"/>
    </source>
</evidence>
<dbReference type="InterPro" id="IPR036900">
    <property type="entry name" value="A-D-PHexomutase_C_sf"/>
</dbReference>
<evidence type="ECO:0000256" key="4">
    <source>
        <dbReference type="ARBA" id="ARBA00022723"/>
    </source>
</evidence>
<dbReference type="PATRIC" id="fig|316.97.peg.38"/>
<dbReference type="InterPro" id="IPR005845">
    <property type="entry name" value="A-D-PHexomutase_a/b/a-II"/>
</dbReference>
<feature type="domain" description="Alpha-D-phosphohexomutase C-terminal" evidence="9">
    <location>
        <begin position="498"/>
        <end position="544"/>
    </location>
</feature>
<evidence type="ECO:0000256" key="2">
    <source>
        <dbReference type="ARBA" id="ARBA00010231"/>
    </source>
</evidence>
<evidence type="ECO:0000313" key="13">
    <source>
        <dbReference type="EMBL" id="AHY40950.1"/>
    </source>
</evidence>
<dbReference type="GO" id="GO:0006166">
    <property type="term" value="P:purine ribonucleoside salvage"/>
    <property type="evidence" value="ECO:0007669"/>
    <property type="project" value="TreeGrafter"/>
</dbReference>
<dbReference type="Proteomes" id="UP000025238">
    <property type="component" value="Chromosome"/>
</dbReference>
<dbReference type="CDD" id="cd05801">
    <property type="entry name" value="PGM_like3"/>
    <property type="match status" value="1"/>
</dbReference>
<keyword evidence="5 8" id="KW-0460">Magnesium</keyword>
<dbReference type="OrthoDB" id="9806956at2"/>
<dbReference type="EMBL" id="CP007509">
    <property type="protein sequence ID" value="AHY40950.1"/>
    <property type="molecule type" value="Genomic_DNA"/>
</dbReference>
<keyword evidence="4 8" id="KW-0479">Metal-binding</keyword>
<evidence type="ECO:0000256" key="8">
    <source>
        <dbReference type="RuleBase" id="RU004326"/>
    </source>
</evidence>
<organism evidence="13 14">
    <name type="scientific">Stutzerimonas stutzeri</name>
    <name type="common">Pseudomonas stutzeri</name>
    <dbReference type="NCBI Taxonomy" id="316"/>
    <lineage>
        <taxon>Bacteria</taxon>
        <taxon>Pseudomonadati</taxon>
        <taxon>Pseudomonadota</taxon>
        <taxon>Gammaproteobacteria</taxon>
        <taxon>Pseudomonadales</taxon>
        <taxon>Pseudomonadaceae</taxon>
        <taxon>Stutzerimonas</taxon>
    </lineage>
</organism>
<dbReference type="GO" id="GO:0004614">
    <property type="term" value="F:phosphoglucomutase activity"/>
    <property type="evidence" value="ECO:0007669"/>
    <property type="project" value="UniProtKB-UniRule"/>
</dbReference>
<dbReference type="SUPFAM" id="SSF55957">
    <property type="entry name" value="Phosphoglucomutase, C-terminal domain"/>
    <property type="match status" value="1"/>
</dbReference>
<dbReference type="InterPro" id="IPR005852">
    <property type="entry name" value="PGM_a-D-Glc-sp"/>
</dbReference>
<protein>
    <recommendedName>
        <fullName evidence="7">Phosphoglucomutase</fullName>
        <ecNumber evidence="7">5.4.2.2</ecNumber>
    </recommendedName>
</protein>
<dbReference type="PROSITE" id="PS00710">
    <property type="entry name" value="PGM_PMM"/>
    <property type="match status" value="1"/>
</dbReference>
<evidence type="ECO:0000313" key="14">
    <source>
        <dbReference type="Proteomes" id="UP000025238"/>
    </source>
</evidence>
<dbReference type="GO" id="GO:0005975">
    <property type="term" value="P:carbohydrate metabolic process"/>
    <property type="evidence" value="ECO:0007669"/>
    <property type="project" value="UniProtKB-UniRule"/>
</dbReference>
<dbReference type="PANTHER" id="PTHR45745:SF1">
    <property type="entry name" value="PHOSPHOGLUCOMUTASE 2B-RELATED"/>
    <property type="match status" value="1"/>
</dbReference>
<proteinExistence type="inferred from homology"/>
<dbReference type="InterPro" id="IPR016066">
    <property type="entry name" value="A-D-PHexomutase_CS"/>
</dbReference>
<dbReference type="InterPro" id="IPR005844">
    <property type="entry name" value="A-D-PHexomutase_a/b/a-I"/>
</dbReference>
<evidence type="ECO:0000259" key="11">
    <source>
        <dbReference type="Pfam" id="PF02879"/>
    </source>
</evidence>
<feature type="domain" description="Alpha-D-phosphohexomutase alpha/beta/alpha" evidence="11">
    <location>
        <begin position="217"/>
        <end position="325"/>
    </location>
</feature>
<evidence type="ECO:0000259" key="9">
    <source>
        <dbReference type="Pfam" id="PF00408"/>
    </source>
</evidence>
<keyword evidence="6 13" id="KW-0413">Isomerase</keyword>
<dbReference type="NCBIfam" id="TIGR01132">
    <property type="entry name" value="pgm"/>
    <property type="match status" value="1"/>
</dbReference>
<dbReference type="EC" id="5.4.2.2" evidence="7"/>
<dbReference type="Gene3D" id="3.30.310.50">
    <property type="entry name" value="Alpha-D-phosphohexomutase, C-terminal domain"/>
    <property type="match status" value="1"/>
</dbReference>
<dbReference type="InterPro" id="IPR005843">
    <property type="entry name" value="A-D-PHexomutase_C"/>
</dbReference>
<gene>
    <name evidence="13" type="ORF">UIB01_00190</name>
</gene>
<dbReference type="Pfam" id="PF02878">
    <property type="entry name" value="PGM_PMM_I"/>
    <property type="match status" value="1"/>
</dbReference>
<dbReference type="InterPro" id="IPR005841">
    <property type="entry name" value="Alpha-D-phosphohexomutase_SF"/>
</dbReference>
<comment type="similarity">
    <text evidence="2 8">Belongs to the phosphohexose mutase family.</text>
</comment>
<dbReference type="Gene3D" id="3.40.120.10">
    <property type="entry name" value="Alpha-D-Glucose-1,6-Bisphosphate, subunit A, domain 3"/>
    <property type="match status" value="3"/>
</dbReference>
<feature type="domain" description="Alpha-D-phosphohexomutase alpha/beta/alpha" evidence="10">
    <location>
        <begin position="41"/>
        <end position="186"/>
    </location>
</feature>